<dbReference type="EMBL" id="LBPY01000001">
    <property type="protein sequence ID" value="KKP66948.1"/>
    <property type="molecule type" value="Genomic_DNA"/>
</dbReference>
<evidence type="ECO:0000313" key="2">
    <source>
        <dbReference type="Proteomes" id="UP000034952"/>
    </source>
</evidence>
<dbReference type="AlphaFoldDB" id="A0A0G0BBT6"/>
<reference evidence="1 2" key="1">
    <citation type="journal article" date="2015" name="Nature">
        <title>rRNA introns, odd ribosomes, and small enigmatic genomes across a large radiation of phyla.</title>
        <authorList>
            <person name="Brown C.T."/>
            <person name="Hug L.A."/>
            <person name="Thomas B.C."/>
            <person name="Sharon I."/>
            <person name="Castelle C.J."/>
            <person name="Singh A."/>
            <person name="Wilkins M.J."/>
            <person name="Williams K.H."/>
            <person name="Banfield J.F."/>
        </authorList>
    </citation>
    <scope>NUCLEOTIDE SEQUENCE [LARGE SCALE GENOMIC DNA]</scope>
</reference>
<protein>
    <submittedName>
        <fullName evidence="1">Uncharacterized protein</fullName>
    </submittedName>
</protein>
<name>A0A0G0BBT6_9BACT</name>
<proteinExistence type="predicted"/>
<dbReference type="Proteomes" id="UP000034952">
    <property type="component" value="Unassembled WGS sequence"/>
</dbReference>
<sequence>MDTINKRDHLKWIEENFGPQYVLEYFVCYNLEQIKEAIKYFEVQKKPWAVRTDTTGSFFQKDSSPFCKENPLEVFNIWEEYGTNLYYIVCATQPKDLICQAIAFYIDSEHIVIEFNDIDPNSTTIRDMDKKPYDQLKRIGVGPNTMILHPLYPTLFLRSFRPEQVTKWSFDRIYYLMMDQLLLGNSVNRIEFTVKSGGGIIIW</sequence>
<evidence type="ECO:0000313" key="1">
    <source>
        <dbReference type="EMBL" id="KKP66948.1"/>
    </source>
</evidence>
<comment type="caution">
    <text evidence="1">The sequence shown here is derived from an EMBL/GenBank/DDBJ whole genome shotgun (WGS) entry which is preliminary data.</text>
</comment>
<organism evidence="1 2">
    <name type="scientific">Candidatus Nomurabacteria bacterium GW2011_GWE1_35_16</name>
    <dbReference type="NCBI Taxonomy" id="1618761"/>
    <lineage>
        <taxon>Bacteria</taxon>
        <taxon>Candidatus Nomuraibacteriota</taxon>
    </lineage>
</organism>
<accession>A0A0G0BBT6</accession>
<gene>
    <name evidence="1" type="ORF">UR64_C0001G0027</name>
</gene>